<reference evidence="3" key="3">
    <citation type="journal article" date="2018" name="Mol. Plant Microbe Interact.">
        <title>Genome sequence resources for the wheat stripe rust pathogen (Puccinia striiformis f. sp. tritici) and the barley stripe rust pathogen (Puccinia striiformis f. sp. hordei).</title>
        <authorList>
            <person name="Xia C."/>
            <person name="Wang M."/>
            <person name="Yin C."/>
            <person name="Cornejo O.E."/>
            <person name="Hulbert S.H."/>
            <person name="Chen X."/>
        </authorList>
    </citation>
    <scope>NUCLEOTIDE SEQUENCE [LARGE SCALE GENOMIC DNA]</scope>
    <source>
        <strain evidence="3">93TX-2</strain>
    </source>
</reference>
<gene>
    <name evidence="2" type="ORF">PSHT_11639</name>
</gene>
<feature type="compositionally biased region" description="Polar residues" evidence="1">
    <location>
        <begin position="453"/>
        <end position="464"/>
    </location>
</feature>
<accession>A0A2S4V231</accession>
<keyword evidence="3" id="KW-1185">Reference proteome</keyword>
<dbReference type="AlphaFoldDB" id="A0A2S4V231"/>
<reference evidence="2 3" key="1">
    <citation type="submission" date="2017-12" db="EMBL/GenBank/DDBJ databases">
        <title>Gene loss provides genomic basis for host adaptation in cereal stripe rust fungi.</title>
        <authorList>
            <person name="Xia C."/>
        </authorList>
    </citation>
    <scope>NUCLEOTIDE SEQUENCE [LARGE SCALE GENOMIC DNA]</scope>
    <source>
        <strain evidence="2 3">93TX-2</strain>
    </source>
</reference>
<feature type="region of interest" description="Disordered" evidence="1">
    <location>
        <begin position="184"/>
        <end position="332"/>
    </location>
</feature>
<dbReference type="VEuPathDB" id="FungiDB:PSHT_11639"/>
<organism evidence="2 3">
    <name type="scientific">Puccinia striiformis</name>
    <dbReference type="NCBI Taxonomy" id="27350"/>
    <lineage>
        <taxon>Eukaryota</taxon>
        <taxon>Fungi</taxon>
        <taxon>Dikarya</taxon>
        <taxon>Basidiomycota</taxon>
        <taxon>Pucciniomycotina</taxon>
        <taxon>Pucciniomycetes</taxon>
        <taxon>Pucciniales</taxon>
        <taxon>Pucciniaceae</taxon>
        <taxon>Puccinia</taxon>
    </lineage>
</organism>
<feature type="region of interest" description="Disordered" evidence="1">
    <location>
        <begin position="1"/>
        <end position="20"/>
    </location>
</feature>
<feature type="compositionally biased region" description="Polar residues" evidence="1">
    <location>
        <begin position="192"/>
        <end position="207"/>
    </location>
</feature>
<name>A0A2S4V231_9BASI</name>
<comment type="caution">
    <text evidence="2">The sequence shown here is derived from an EMBL/GenBank/DDBJ whole genome shotgun (WGS) entry which is preliminary data.</text>
</comment>
<evidence type="ECO:0000313" key="2">
    <source>
        <dbReference type="EMBL" id="POW03557.1"/>
    </source>
</evidence>
<reference evidence="3" key="2">
    <citation type="journal article" date="2018" name="BMC Genomics">
        <title>Genomic insights into host adaptation between the wheat stripe rust pathogen (Puccinia striiformis f. sp. tritici) and the barley stripe rust pathogen (Puccinia striiformis f. sp. hordei).</title>
        <authorList>
            <person name="Xia C."/>
            <person name="Wang M."/>
            <person name="Yin C."/>
            <person name="Cornejo O.E."/>
            <person name="Hulbert S.H."/>
            <person name="Chen X."/>
        </authorList>
    </citation>
    <scope>NUCLEOTIDE SEQUENCE [LARGE SCALE GENOMIC DNA]</scope>
    <source>
        <strain evidence="3">93TX-2</strain>
    </source>
</reference>
<dbReference type="VEuPathDB" id="FungiDB:PSTT_16876"/>
<sequence>MINTSHGSYAQHDCQRPSPSHPYAAIKQSIKAVSPSSACERTCCESKHVRYAPPFIRLMRYIPSAKFNLLPAAFLPFVGPRQIHFALASPQSNKSLIIRVNTPFFGPPLLPKQQASPLNPSYGAELTAQGLRQHLSHHQISSKSADHFPELLELFAECAEELPVARSHQDNPGIRRSARIRAIMDTPKEATGPSSRFNETHSTSMSNKRALGLSEGGSAVCMGPHITRDSPDVVSSNNTPSADPERSKGKGAYSIPKPHSKRRLPSPTRDSKAPKKRSNLCPCPPTIKAMLHQQGYHRGNKASSKQIADDQTLLRQTSPSREQHPSRYCASGDKDTLFLKGSRLEIARRNEFSVPWHKSQTIPTKHVSSRQREPLGYIDKEKKQTLLAHWQILNPALFQMLKNMSDHYSGQQVSPVLKLPNIQVWAKVRRSLPPIVTGGAEVLEQVGLTEQTPDCSRLSSNSATPAVEEQHSNPTPVALCGIAVPRFDSTIPPLHVKHEHDLCLSVTPSPCQHQPPVLQEVIPSLVSPESSSLPQALFNLQEGPISPFVPTPWGCSLPSHDEECWCMHSPQAPESPECTPRILFELPSPSAPEPKQQTSDLLEGTGQNHSLEMHTAPVDSPFFCISPRTLSNTPFPGTPLSMGRTVGKHPIGHLEDNQGNHLKITMPTIQLSHGSNSTNTDRSNLPLDQFLLSPLLVHDQVNPRQPILEFDGSNYLIWQVAIDQTLSYVTHQEGPFVSKISSFSTLPMSESRSIEVLIRNTIDPKLLVILDSRKLQTPGEMCELLNRMYQPTNRRHKLNAIKSLNKLIKCNRTISERWVVDWHQTYFEISQLKLSNDEFMGLFFQASLNLPNEVDPTVLDSLTNRRLENHPNPTFDQVSTEMFHILLDLRFKLDKTLEEPFEAEKPKVVDHKKKDNEDGQKREGKGKESSERRGVSP</sequence>
<dbReference type="EMBL" id="PKSM01000196">
    <property type="protein sequence ID" value="POW03557.1"/>
    <property type="molecule type" value="Genomic_DNA"/>
</dbReference>
<evidence type="ECO:0000256" key="1">
    <source>
        <dbReference type="SAM" id="MobiDB-lite"/>
    </source>
</evidence>
<proteinExistence type="predicted"/>
<feature type="region of interest" description="Disordered" evidence="1">
    <location>
        <begin position="902"/>
        <end position="937"/>
    </location>
</feature>
<feature type="region of interest" description="Disordered" evidence="1">
    <location>
        <begin position="453"/>
        <end position="472"/>
    </location>
</feature>
<evidence type="ECO:0000313" key="3">
    <source>
        <dbReference type="Proteomes" id="UP000238274"/>
    </source>
</evidence>
<dbReference type="Proteomes" id="UP000238274">
    <property type="component" value="Unassembled WGS sequence"/>
</dbReference>
<protein>
    <submittedName>
        <fullName evidence="2">Uncharacterized protein</fullName>
    </submittedName>
</protein>